<accession>A0ABR3IQ29</accession>
<sequence length="526" mass="59324">MPPAKIFEEFSEWNGQATFKYKLVSLAACDILPTILRRKIENIGLQPSEAGLDSYTIYAPPWDYLPVIESQVHPLVVIYSTGSKIASISRPDMPEAHKLLGDVMQNLYERWSAGADKAWLEAGLDEVKVKSEPNESFQGHAQSLSMSPRHRLAQVSNYSRRCLITLEDSPAIDICRMIPEETSTKTLFSLEYHWGMKLRSFQLNEAMNLFYLRRDILGSFDDGDWALFPTHDLLTAIDDADTVFQKQVSSNPQRHVDNLEGERLFIKFSNYQGSDIFKYLLVPLKGDSQLFPILRRNADSIYTPPHALNISHYSSHSPPDTSFPVIESHVHPLYVIVDAGSKFAHALVPPDLVREKKIIQGLYSSWTAGAPRQWLQCNRDGSSSDNDNDLDDDNASASSNNPSDRLNNLRKRKDREHDTHDGDSDSPRASTASGPCRGSRGKRPRSRARAYKRKGPIFRKLREDVKAPRDVNLWIHGVVETIISSTHNRLPTLSHLTRMVSLYGDLAVTDMIGSSNPSVYPKFCSK</sequence>
<dbReference type="EMBL" id="JASNQZ010000018">
    <property type="protein sequence ID" value="KAL0945399.1"/>
    <property type="molecule type" value="Genomic_DNA"/>
</dbReference>
<dbReference type="Proteomes" id="UP001556367">
    <property type="component" value="Unassembled WGS sequence"/>
</dbReference>
<name>A0ABR3IQ29_9AGAR</name>
<feature type="compositionally biased region" description="Low complexity" evidence="1">
    <location>
        <begin position="395"/>
        <end position="404"/>
    </location>
</feature>
<organism evidence="2 3">
    <name type="scientific">Hohenbuehelia grisea</name>
    <dbReference type="NCBI Taxonomy" id="104357"/>
    <lineage>
        <taxon>Eukaryota</taxon>
        <taxon>Fungi</taxon>
        <taxon>Dikarya</taxon>
        <taxon>Basidiomycota</taxon>
        <taxon>Agaricomycotina</taxon>
        <taxon>Agaricomycetes</taxon>
        <taxon>Agaricomycetidae</taxon>
        <taxon>Agaricales</taxon>
        <taxon>Pleurotineae</taxon>
        <taxon>Pleurotaceae</taxon>
        <taxon>Hohenbuehelia</taxon>
    </lineage>
</organism>
<feature type="compositionally biased region" description="Basic residues" evidence="1">
    <location>
        <begin position="439"/>
        <end position="451"/>
    </location>
</feature>
<protein>
    <submittedName>
        <fullName evidence="2">Uncharacterized protein</fullName>
    </submittedName>
</protein>
<keyword evidence="3" id="KW-1185">Reference proteome</keyword>
<evidence type="ECO:0000256" key="1">
    <source>
        <dbReference type="SAM" id="MobiDB-lite"/>
    </source>
</evidence>
<comment type="caution">
    <text evidence="2">The sequence shown here is derived from an EMBL/GenBank/DDBJ whole genome shotgun (WGS) entry which is preliminary data.</text>
</comment>
<reference evidence="3" key="1">
    <citation type="submission" date="2024-06" db="EMBL/GenBank/DDBJ databases">
        <title>Multi-omics analyses provide insights into the biosynthesis of the anticancer antibiotic pleurotin in Hohenbuehelia grisea.</title>
        <authorList>
            <person name="Weaver J.A."/>
            <person name="Alberti F."/>
        </authorList>
    </citation>
    <scope>NUCLEOTIDE SEQUENCE [LARGE SCALE GENOMIC DNA]</scope>
    <source>
        <strain evidence="3">T-177</strain>
    </source>
</reference>
<feature type="compositionally biased region" description="Basic and acidic residues" evidence="1">
    <location>
        <begin position="415"/>
        <end position="426"/>
    </location>
</feature>
<feature type="region of interest" description="Disordered" evidence="1">
    <location>
        <begin position="377"/>
        <end position="451"/>
    </location>
</feature>
<gene>
    <name evidence="2" type="ORF">HGRIS_000893</name>
</gene>
<evidence type="ECO:0000313" key="2">
    <source>
        <dbReference type="EMBL" id="KAL0945399.1"/>
    </source>
</evidence>
<evidence type="ECO:0000313" key="3">
    <source>
        <dbReference type="Proteomes" id="UP001556367"/>
    </source>
</evidence>
<proteinExistence type="predicted"/>